<dbReference type="InterPro" id="IPR039261">
    <property type="entry name" value="FNR_nucleotide-bd"/>
</dbReference>
<dbReference type="InterPro" id="IPR008333">
    <property type="entry name" value="Cbr1-like_FAD-bd_dom"/>
</dbReference>
<dbReference type="PANTHER" id="PTHR42815:SF2">
    <property type="entry name" value="FAD-BINDING, PUTATIVE (AFU_ORTHOLOGUE AFUA_6G07600)-RELATED"/>
    <property type="match status" value="1"/>
</dbReference>
<evidence type="ECO:0000259" key="2">
    <source>
        <dbReference type="PROSITE" id="PS51085"/>
    </source>
</evidence>
<dbReference type="OrthoDB" id="9801223at2"/>
<dbReference type="PRINTS" id="PR00410">
    <property type="entry name" value="PHEHYDRXLASE"/>
</dbReference>
<dbReference type="Proteomes" id="UP000317550">
    <property type="component" value="Chromosome"/>
</dbReference>
<dbReference type="GO" id="GO:0016491">
    <property type="term" value="F:oxidoreductase activity"/>
    <property type="evidence" value="ECO:0007669"/>
    <property type="project" value="InterPro"/>
</dbReference>
<dbReference type="Gene3D" id="2.30.110.10">
    <property type="entry name" value="Electron Transport, Fmn-binding Protein, Chain A"/>
    <property type="match status" value="1"/>
</dbReference>
<dbReference type="PROSITE" id="PS51085">
    <property type="entry name" value="2FE2S_FER_2"/>
    <property type="match status" value="1"/>
</dbReference>
<dbReference type="InterPro" id="IPR006058">
    <property type="entry name" value="2Fe2S_fd_BS"/>
</dbReference>
<dbReference type="PROSITE" id="PS51384">
    <property type="entry name" value="FAD_FR"/>
    <property type="match status" value="1"/>
</dbReference>
<feature type="domain" description="FAD-binding FR-type" evidence="3">
    <location>
        <begin position="334"/>
        <end position="437"/>
    </location>
</feature>
<gene>
    <name evidence="4" type="ORF">FNU76_07710</name>
</gene>
<dbReference type="Pfam" id="PF00175">
    <property type="entry name" value="NAD_binding_1"/>
    <property type="match status" value="1"/>
</dbReference>
<sequence>MNERVADSADSPWHPGERAIHARMGNSARMEEMGRRVIRRFMPDQHRQFYPQLPFIVAGSVDSAGRPWATLIEGRPGFISSPDATTLRLGGLPGRGDPVHASIQAGAPLGLLGIELHTRRRNRMNGLVAASDAEGFTVTVGQAFGNCPQYIQLRAFDFIREPGSHYAGEVETLDALDTEASALIAAADTFFVASYFPGDEDQPLPSVDVSHRGGRPGFVRVEGQVLSIPDFAGNMHFNTLGNLLLTPRAGMVFVDFASGDLLQLSGTTEIVFDGPEVAAFQGAERIWRLRVERVVRRRAVLALRWRLDSYSPNSLLTGNWRQTEERLAASALPASWRPFRVSRVVPESSTVSSFLLEPADGHAALPHLAGQHLTIRVPAGVEGAPLTRSYTLSAAPSDGVYRISVKQDGVVSQWLHRRLREGDLMEALAPQGRFTVDATEQRPLVMLAGGIGVTSLLAMLRHLVFEGVRKRHIRPIWFIHASRTVAERPFDSELAELARQAGDAVRLVRVVSRPEAGSVPGHHFEYPGHIDMALLRTLLPLDDYDFYLCGPAGFMQSLYDGLRGLGIGDARIHAESFGPAALRRGDEVSAAVAPLAAPAAGPVQVRFTGSDRVVQWLPGGGSLLDLAEQHGLGPASGCRGGHCGSCRTPLLQGAVSYASRPAYAPAPDEALLCCAVPAEQRVGEELVLKC</sequence>
<dbReference type="Pfam" id="PF00970">
    <property type="entry name" value="FAD_binding_6"/>
    <property type="match status" value="1"/>
</dbReference>
<proteinExistence type="predicted"/>
<dbReference type="InterPro" id="IPR036010">
    <property type="entry name" value="2Fe-2S_ferredoxin-like_sf"/>
</dbReference>
<dbReference type="Gene3D" id="3.40.50.80">
    <property type="entry name" value="Nucleotide-binding domain of ferredoxin-NADP reductase (FNR) module"/>
    <property type="match status" value="1"/>
</dbReference>
<dbReference type="InterPro" id="IPR017938">
    <property type="entry name" value="Riboflavin_synthase-like_b-brl"/>
</dbReference>
<dbReference type="InterPro" id="IPR001041">
    <property type="entry name" value="2Fe-2S_ferredoxin-type"/>
</dbReference>
<dbReference type="EMBL" id="CP041730">
    <property type="protein sequence ID" value="QDQ29243.1"/>
    <property type="molecule type" value="Genomic_DNA"/>
</dbReference>
<dbReference type="InterPro" id="IPR001433">
    <property type="entry name" value="OxRdtase_FAD/NAD-bd"/>
</dbReference>
<evidence type="ECO:0000256" key="1">
    <source>
        <dbReference type="SAM" id="MobiDB-lite"/>
    </source>
</evidence>
<dbReference type="SUPFAM" id="SSF50475">
    <property type="entry name" value="FMN-binding split barrel"/>
    <property type="match status" value="1"/>
</dbReference>
<protein>
    <submittedName>
        <fullName evidence="4">2Fe-2S iron-sulfur cluster binding domain-containing protein</fullName>
    </submittedName>
</protein>
<evidence type="ECO:0000313" key="4">
    <source>
        <dbReference type="EMBL" id="QDQ29243.1"/>
    </source>
</evidence>
<name>A0A516SM54_9NEIS</name>
<dbReference type="KEGG" id="cari:FNU76_07710"/>
<dbReference type="InterPro" id="IPR012675">
    <property type="entry name" value="Beta-grasp_dom_sf"/>
</dbReference>
<dbReference type="Gene3D" id="2.40.30.10">
    <property type="entry name" value="Translation factors"/>
    <property type="match status" value="1"/>
</dbReference>
<feature type="domain" description="2Fe-2S ferredoxin-type" evidence="2">
    <location>
        <begin position="603"/>
        <end position="690"/>
    </location>
</feature>
<dbReference type="PROSITE" id="PS00197">
    <property type="entry name" value="2FE2S_FER_1"/>
    <property type="match status" value="1"/>
</dbReference>
<dbReference type="GO" id="GO:0051537">
    <property type="term" value="F:2 iron, 2 sulfur cluster binding"/>
    <property type="evidence" value="ECO:0007669"/>
    <property type="project" value="InterPro"/>
</dbReference>
<keyword evidence="5" id="KW-1185">Reference proteome</keyword>
<organism evidence="4 5">
    <name type="scientific">Chitinimonas arctica</name>
    <dbReference type="NCBI Taxonomy" id="2594795"/>
    <lineage>
        <taxon>Bacteria</taxon>
        <taxon>Pseudomonadati</taxon>
        <taxon>Pseudomonadota</taxon>
        <taxon>Betaproteobacteria</taxon>
        <taxon>Neisseriales</taxon>
        <taxon>Chitinibacteraceae</taxon>
        <taxon>Chitinimonas</taxon>
    </lineage>
</organism>
<dbReference type="InterPro" id="IPR017927">
    <property type="entry name" value="FAD-bd_FR_type"/>
</dbReference>
<evidence type="ECO:0000313" key="5">
    <source>
        <dbReference type="Proteomes" id="UP000317550"/>
    </source>
</evidence>
<feature type="region of interest" description="Disordered" evidence="1">
    <location>
        <begin position="1"/>
        <end position="20"/>
    </location>
</feature>
<dbReference type="SUPFAM" id="SSF63380">
    <property type="entry name" value="Riboflavin synthase domain-like"/>
    <property type="match status" value="1"/>
</dbReference>
<dbReference type="SUPFAM" id="SSF54292">
    <property type="entry name" value="2Fe-2S ferredoxin-like"/>
    <property type="match status" value="1"/>
</dbReference>
<dbReference type="InterPro" id="IPR012349">
    <property type="entry name" value="Split_barrel_FMN-bd"/>
</dbReference>
<dbReference type="CDD" id="cd00207">
    <property type="entry name" value="fer2"/>
    <property type="match status" value="1"/>
</dbReference>
<accession>A0A516SM54</accession>
<dbReference type="Gene3D" id="3.10.20.30">
    <property type="match status" value="1"/>
</dbReference>
<evidence type="ECO:0000259" key="3">
    <source>
        <dbReference type="PROSITE" id="PS51384"/>
    </source>
</evidence>
<dbReference type="AlphaFoldDB" id="A0A516SM54"/>
<dbReference type="SUPFAM" id="SSF52343">
    <property type="entry name" value="Ferredoxin reductase-like, C-terminal NADP-linked domain"/>
    <property type="match status" value="1"/>
</dbReference>
<dbReference type="PANTHER" id="PTHR42815">
    <property type="entry name" value="FAD-BINDING, PUTATIVE (AFU_ORTHOLOGUE AFUA_6G07600)-RELATED"/>
    <property type="match status" value="1"/>
</dbReference>
<dbReference type="Pfam" id="PF00111">
    <property type="entry name" value="Fer2"/>
    <property type="match status" value="1"/>
</dbReference>
<dbReference type="CDD" id="cd06184">
    <property type="entry name" value="flavohem_like_fad_nad_binding"/>
    <property type="match status" value="1"/>
</dbReference>
<reference evidence="5" key="1">
    <citation type="submission" date="2019-07" db="EMBL/GenBank/DDBJ databases">
        <title>Chitinimonas sp. nov., isolated from Ny-Alesund, arctica soil.</title>
        <authorList>
            <person name="Xu Q."/>
            <person name="Peng F."/>
        </authorList>
    </citation>
    <scope>NUCLEOTIDE SEQUENCE [LARGE SCALE GENOMIC DNA]</scope>
    <source>
        <strain evidence="5">R3-44</strain>
    </source>
</reference>